<name>A0A396IM92_MEDTR</name>
<keyword evidence="10" id="KW-0460">Magnesium</keyword>
<evidence type="ECO:0000256" key="10">
    <source>
        <dbReference type="ARBA" id="ARBA00022842"/>
    </source>
</evidence>
<accession>A0A396IM92</accession>
<comment type="cofactor">
    <cofactor evidence="1">
        <name>Mn(2+)</name>
        <dbReference type="ChEBI" id="CHEBI:29035"/>
    </cofactor>
</comment>
<dbReference type="PANTHER" id="PTHR15822:SF4">
    <property type="entry name" value="TYROSYL-DNA PHOSPHODIESTERASE 2"/>
    <property type="match status" value="1"/>
</dbReference>
<dbReference type="InterPro" id="IPR036443">
    <property type="entry name" value="Znf_RanBP2_sf"/>
</dbReference>
<dbReference type="CDD" id="cd09080">
    <property type="entry name" value="TDP2"/>
    <property type="match status" value="1"/>
</dbReference>
<comment type="subcellular location">
    <subcellularLocation>
        <location evidence="3">Nucleus</location>
        <location evidence="3">PML body</location>
    </subcellularLocation>
</comment>
<evidence type="ECO:0000259" key="13">
    <source>
        <dbReference type="PROSITE" id="PS01358"/>
    </source>
</evidence>
<dbReference type="InterPro" id="IPR051547">
    <property type="entry name" value="TDP2-like"/>
</dbReference>
<evidence type="ECO:0000256" key="7">
    <source>
        <dbReference type="ARBA" id="ARBA00022771"/>
    </source>
</evidence>
<dbReference type="Gramene" id="rna27873">
    <property type="protein sequence ID" value="RHN64985.1"/>
    <property type="gene ID" value="gene27873"/>
</dbReference>
<dbReference type="GO" id="GO:0004527">
    <property type="term" value="F:exonuclease activity"/>
    <property type="evidence" value="ECO:0007669"/>
    <property type="project" value="UniProtKB-KW"/>
</dbReference>
<keyword evidence="8" id="KW-0378">Hydrolase</keyword>
<evidence type="ECO:0000256" key="6">
    <source>
        <dbReference type="ARBA" id="ARBA00022763"/>
    </source>
</evidence>
<evidence type="ECO:0000313" key="14">
    <source>
        <dbReference type="EMBL" id="RHN64985.1"/>
    </source>
</evidence>
<keyword evidence="5" id="KW-0479">Metal-binding</keyword>
<dbReference type="SMART" id="SM00547">
    <property type="entry name" value="ZnF_RBZ"/>
    <property type="match status" value="2"/>
</dbReference>
<proteinExistence type="predicted"/>
<protein>
    <submittedName>
        <fullName evidence="14">Putative Zinc finger, RanBP2-type, endonuclease/exonuclease/phosphatase</fullName>
    </submittedName>
</protein>
<dbReference type="InterPro" id="IPR001876">
    <property type="entry name" value="Znf_RanBP2"/>
</dbReference>
<dbReference type="SUPFAM" id="SSF56219">
    <property type="entry name" value="DNase I-like"/>
    <property type="match status" value="1"/>
</dbReference>
<evidence type="ECO:0000256" key="4">
    <source>
        <dbReference type="ARBA" id="ARBA00022722"/>
    </source>
</evidence>
<keyword evidence="9" id="KW-0862">Zinc</keyword>
<dbReference type="GO" id="GO:0008270">
    <property type="term" value="F:zinc ion binding"/>
    <property type="evidence" value="ECO:0007669"/>
    <property type="project" value="UniProtKB-KW"/>
</dbReference>
<organism evidence="14 15">
    <name type="scientific">Medicago truncatula</name>
    <name type="common">Barrel medic</name>
    <name type="synonym">Medicago tribuloides</name>
    <dbReference type="NCBI Taxonomy" id="3880"/>
    <lineage>
        <taxon>Eukaryota</taxon>
        <taxon>Viridiplantae</taxon>
        <taxon>Streptophyta</taxon>
        <taxon>Embryophyta</taxon>
        <taxon>Tracheophyta</taxon>
        <taxon>Spermatophyta</taxon>
        <taxon>Magnoliopsida</taxon>
        <taxon>eudicotyledons</taxon>
        <taxon>Gunneridae</taxon>
        <taxon>Pentapetalae</taxon>
        <taxon>rosids</taxon>
        <taxon>fabids</taxon>
        <taxon>Fabales</taxon>
        <taxon>Fabaceae</taxon>
        <taxon>Papilionoideae</taxon>
        <taxon>50 kb inversion clade</taxon>
        <taxon>NPAAA clade</taxon>
        <taxon>Hologalegina</taxon>
        <taxon>IRL clade</taxon>
        <taxon>Trifolieae</taxon>
        <taxon>Medicago</taxon>
    </lineage>
</organism>
<keyword evidence="7" id="KW-0863">Zinc-finger</keyword>
<reference evidence="15" key="1">
    <citation type="journal article" date="2018" name="Nat. Plants">
        <title>Whole-genome landscape of Medicago truncatula symbiotic genes.</title>
        <authorList>
            <person name="Pecrix Y."/>
            <person name="Staton S.E."/>
            <person name="Sallet E."/>
            <person name="Lelandais-Briere C."/>
            <person name="Moreau S."/>
            <person name="Carrere S."/>
            <person name="Blein T."/>
            <person name="Jardinaud M.F."/>
            <person name="Latrasse D."/>
            <person name="Zouine M."/>
            <person name="Zahm M."/>
            <person name="Kreplak J."/>
            <person name="Mayjonade B."/>
            <person name="Satge C."/>
            <person name="Perez M."/>
            <person name="Cauet S."/>
            <person name="Marande W."/>
            <person name="Chantry-Darmon C."/>
            <person name="Lopez-Roques C."/>
            <person name="Bouchez O."/>
            <person name="Berard A."/>
            <person name="Debelle F."/>
            <person name="Munos S."/>
            <person name="Bendahmane A."/>
            <person name="Berges H."/>
            <person name="Niebel A."/>
            <person name="Buitink J."/>
            <person name="Frugier F."/>
            <person name="Benhamed M."/>
            <person name="Crespi M."/>
            <person name="Gouzy J."/>
            <person name="Gamas P."/>
        </authorList>
    </citation>
    <scope>NUCLEOTIDE SEQUENCE [LARGE SCALE GENOMIC DNA]</scope>
    <source>
        <strain evidence="15">cv. Jemalong A17</strain>
    </source>
</reference>
<dbReference type="GO" id="GO:0004519">
    <property type="term" value="F:endonuclease activity"/>
    <property type="evidence" value="ECO:0007669"/>
    <property type="project" value="UniProtKB-KW"/>
</dbReference>
<dbReference type="Gene3D" id="3.60.10.10">
    <property type="entry name" value="Endonuclease/exonuclease/phosphatase"/>
    <property type="match status" value="1"/>
</dbReference>
<evidence type="ECO:0000256" key="8">
    <source>
        <dbReference type="ARBA" id="ARBA00022801"/>
    </source>
</evidence>
<evidence type="ECO:0000256" key="1">
    <source>
        <dbReference type="ARBA" id="ARBA00001936"/>
    </source>
</evidence>
<dbReference type="Pfam" id="PF03372">
    <property type="entry name" value="Exo_endo_phos"/>
    <property type="match status" value="1"/>
</dbReference>
<evidence type="ECO:0000256" key="9">
    <source>
        <dbReference type="ARBA" id="ARBA00022833"/>
    </source>
</evidence>
<evidence type="ECO:0000256" key="2">
    <source>
        <dbReference type="ARBA" id="ARBA00001946"/>
    </source>
</evidence>
<sequence length="481" mass="54585">MVSFFTLSLSSRSTLIVNPRILNSNFKRYHHSQNSNFLQIQSSPMSWSCKKCTFVNPPSQISECEICFSSPPHPSSSSATSSSSSSPKWSCKSCTLFNSYKNPICHLCGTRNTVLSISSFNDINDIDDDSSVGSVFWPLRSCKRKAVDSLEDSVQPLVAKESKKAIDFVDFSEDFDQPLKAKDSKRAVDIFDSYEHFAKPLERVDSGKGVSSLKILSYNVWFREDLELEKRMKAIGDLVLMHSPDFICFQEVTRDIYDIFKLSTWWNVYHCSVSSEKAYSKAYYCMLLSKLPVKSFSAKSFSNSIMGRELCIAEVEDVGGKSFVVATSHLESPCPAPPKWDQMFSKERVEQANEALNILKRHPNVVFGGDMNWDDKKDGQYPLQDGWLDAWSVLRPNEAGWTYDTKSNQMLTGNRTLQKRLDRFVCRLRDFKISNIDMIGMDEIPGVSYNKEKKVRGEIKQLVCPVLPSDHYGLLLTLSSK</sequence>
<dbReference type="Gene3D" id="2.30.30.380">
    <property type="entry name" value="Zn-finger domain of Sec23/24"/>
    <property type="match status" value="1"/>
</dbReference>
<gene>
    <name evidence="14" type="ORF">MtrunA17_Chr4g0075051</name>
</gene>
<evidence type="ECO:0000256" key="12">
    <source>
        <dbReference type="ARBA" id="ARBA00023242"/>
    </source>
</evidence>
<comment type="caution">
    <text evidence="14">The sequence shown here is derived from an EMBL/GenBank/DDBJ whole genome shotgun (WGS) entry which is preliminary data.</text>
</comment>
<dbReference type="PROSITE" id="PS01358">
    <property type="entry name" value="ZF_RANBP2_1"/>
    <property type="match status" value="1"/>
</dbReference>
<dbReference type="PANTHER" id="PTHR15822">
    <property type="entry name" value="TRAF AND TNF RECEPTOR-ASSOCIATED PROTEIN"/>
    <property type="match status" value="1"/>
</dbReference>
<feature type="domain" description="RanBP2-type" evidence="13">
    <location>
        <begin position="89"/>
        <end position="108"/>
    </location>
</feature>
<dbReference type="EMBL" id="PSQE01000004">
    <property type="protein sequence ID" value="RHN64985.1"/>
    <property type="molecule type" value="Genomic_DNA"/>
</dbReference>
<keyword evidence="12" id="KW-0539">Nucleus</keyword>
<evidence type="ECO:0000256" key="3">
    <source>
        <dbReference type="ARBA" id="ARBA00004322"/>
    </source>
</evidence>
<dbReference type="SUPFAM" id="SSF90209">
    <property type="entry name" value="Ran binding protein zinc finger-like"/>
    <property type="match status" value="1"/>
</dbReference>
<keyword evidence="11" id="KW-0234">DNA repair</keyword>
<keyword evidence="14" id="KW-0255">Endonuclease</keyword>
<dbReference type="InterPro" id="IPR005135">
    <property type="entry name" value="Endo/exonuclease/phosphatase"/>
</dbReference>
<comment type="cofactor">
    <cofactor evidence="2">
        <name>Mg(2+)</name>
        <dbReference type="ChEBI" id="CHEBI:18420"/>
    </cofactor>
</comment>
<evidence type="ECO:0000256" key="5">
    <source>
        <dbReference type="ARBA" id="ARBA00022723"/>
    </source>
</evidence>
<dbReference type="InterPro" id="IPR036691">
    <property type="entry name" value="Endo/exonu/phosph_ase_sf"/>
</dbReference>
<evidence type="ECO:0000256" key="11">
    <source>
        <dbReference type="ARBA" id="ARBA00023204"/>
    </source>
</evidence>
<dbReference type="AlphaFoldDB" id="A0A396IM92"/>
<dbReference type="Proteomes" id="UP000265566">
    <property type="component" value="Chromosome 4"/>
</dbReference>
<keyword evidence="6" id="KW-0227">DNA damage</keyword>
<keyword evidence="4" id="KW-0540">Nuclease</keyword>
<dbReference type="GO" id="GO:0006281">
    <property type="term" value="P:DNA repair"/>
    <property type="evidence" value="ECO:0007669"/>
    <property type="project" value="UniProtKB-KW"/>
</dbReference>
<keyword evidence="14" id="KW-0269">Exonuclease</keyword>
<dbReference type="OrthoDB" id="9975959at2759"/>
<evidence type="ECO:0000313" key="15">
    <source>
        <dbReference type="Proteomes" id="UP000265566"/>
    </source>
</evidence>
<dbReference type="FunFam" id="3.60.10.10:FF:000058">
    <property type="entry name" value="Tyrosyl-DNA phosphodiesterase 2"/>
    <property type="match status" value="1"/>
</dbReference>